<reference evidence="2 3" key="1">
    <citation type="journal article" date="2019" name="Int. J. Syst. Evol. Microbiol.">
        <title>The Global Catalogue of Microorganisms (GCM) 10K type strain sequencing project: providing services to taxonomists for standard genome sequencing and annotation.</title>
        <authorList>
            <consortium name="The Broad Institute Genomics Platform"/>
            <consortium name="The Broad Institute Genome Sequencing Center for Infectious Disease"/>
            <person name="Wu L."/>
            <person name="Ma J."/>
        </authorList>
    </citation>
    <scope>NUCLEOTIDE SEQUENCE [LARGE SCALE GENOMIC DNA]</scope>
    <source>
        <strain evidence="2 3">GX21</strain>
    </source>
</reference>
<protein>
    <submittedName>
        <fullName evidence="2">Uncharacterized protein</fullName>
    </submittedName>
</protein>
<dbReference type="Pfam" id="PF26396">
    <property type="entry name" value="HacaP"/>
    <property type="match status" value="1"/>
</dbReference>
<dbReference type="GeneID" id="96955254"/>
<name>A0ABD6A1P2_9EURY</name>
<evidence type="ECO:0000256" key="1">
    <source>
        <dbReference type="SAM" id="MobiDB-lite"/>
    </source>
</evidence>
<evidence type="ECO:0000313" key="2">
    <source>
        <dbReference type="EMBL" id="MFC7256858.1"/>
    </source>
</evidence>
<feature type="region of interest" description="Disordered" evidence="1">
    <location>
        <begin position="29"/>
        <end position="52"/>
    </location>
</feature>
<keyword evidence="3" id="KW-1185">Reference proteome</keyword>
<gene>
    <name evidence="2" type="ORF">ACFQKE_16350</name>
</gene>
<dbReference type="EMBL" id="JBHTAT010000001">
    <property type="protein sequence ID" value="MFC7256858.1"/>
    <property type="molecule type" value="Genomic_DNA"/>
</dbReference>
<dbReference type="AlphaFoldDB" id="A0ABD6A1P2"/>
<evidence type="ECO:0000313" key="3">
    <source>
        <dbReference type="Proteomes" id="UP001596434"/>
    </source>
</evidence>
<accession>A0ABD6A1P2</accession>
<comment type="caution">
    <text evidence="2">The sequence shown here is derived from an EMBL/GenBank/DDBJ whole genome shotgun (WGS) entry which is preliminary data.</text>
</comment>
<feature type="compositionally biased region" description="Basic and acidic residues" evidence="1">
    <location>
        <begin position="1"/>
        <end position="12"/>
    </location>
</feature>
<organism evidence="2 3">
    <name type="scientific">Haloplanus litoreus</name>
    <dbReference type="NCBI Taxonomy" id="767515"/>
    <lineage>
        <taxon>Archaea</taxon>
        <taxon>Methanobacteriati</taxon>
        <taxon>Methanobacteriota</taxon>
        <taxon>Stenosarchaea group</taxon>
        <taxon>Halobacteria</taxon>
        <taxon>Halobacteriales</taxon>
        <taxon>Haloferacaceae</taxon>
        <taxon>Haloplanus</taxon>
    </lineage>
</organism>
<dbReference type="InterPro" id="IPR058858">
    <property type="entry name" value="HacaP"/>
</dbReference>
<dbReference type="RefSeq" id="WP_379706361.1">
    <property type="nucleotide sequence ID" value="NZ_JBHTAT010000001.1"/>
</dbReference>
<dbReference type="Proteomes" id="UP001596434">
    <property type="component" value="Unassembled WGS sequence"/>
</dbReference>
<sequence length="52" mass="6062">MPDTKSGRERNGRNKRAQLRQRLYEVELESLDEEAELPEFGEGEEGTPLDER</sequence>
<proteinExistence type="predicted"/>
<feature type="region of interest" description="Disordered" evidence="1">
    <location>
        <begin position="1"/>
        <end position="20"/>
    </location>
</feature>